<dbReference type="InterPro" id="IPR001584">
    <property type="entry name" value="Integrase_cat-core"/>
</dbReference>
<keyword evidence="3" id="KW-1185">Reference proteome</keyword>
<evidence type="ECO:0000259" key="1">
    <source>
        <dbReference type="PROSITE" id="PS50994"/>
    </source>
</evidence>
<dbReference type="AlphaFoldDB" id="A0A922LEJ5"/>
<dbReference type="Pfam" id="PF17921">
    <property type="entry name" value="Integrase_H2C2"/>
    <property type="match status" value="1"/>
</dbReference>
<dbReference type="InterPro" id="IPR012337">
    <property type="entry name" value="RNaseH-like_sf"/>
</dbReference>
<reference evidence="2" key="1">
    <citation type="journal article" date="2012" name="Nat. Genet.">
        <title>Whole-genome sequence of Schistosoma haematobium.</title>
        <authorList>
            <person name="Young N.D."/>
            <person name="Jex A.R."/>
            <person name="Li B."/>
            <person name="Liu S."/>
            <person name="Yang L."/>
            <person name="Xiong Z."/>
            <person name="Li Y."/>
            <person name="Cantacessi C."/>
            <person name="Hall R.S."/>
            <person name="Xu X."/>
            <person name="Chen F."/>
            <person name="Wu X."/>
            <person name="Zerlotini A."/>
            <person name="Oliveira G."/>
            <person name="Hofmann A."/>
            <person name="Zhang G."/>
            <person name="Fang X."/>
            <person name="Kang Y."/>
            <person name="Campbell B.E."/>
            <person name="Loukas A."/>
            <person name="Ranganathan S."/>
            <person name="Rollinson D."/>
            <person name="Rinaldi G."/>
            <person name="Brindley P.J."/>
            <person name="Yang H."/>
            <person name="Wang J."/>
            <person name="Wang J."/>
            <person name="Gasser R.B."/>
        </authorList>
    </citation>
    <scope>NUCLEOTIDE SEQUENCE</scope>
</reference>
<dbReference type="RefSeq" id="XP_051065096.1">
    <property type="nucleotide sequence ID" value="XM_051208383.1"/>
</dbReference>
<evidence type="ECO:0000313" key="2">
    <source>
        <dbReference type="EMBL" id="KAH9580784.1"/>
    </source>
</evidence>
<dbReference type="PANTHER" id="PTHR37984">
    <property type="entry name" value="PROTEIN CBG26694"/>
    <property type="match status" value="1"/>
</dbReference>
<dbReference type="Gene3D" id="3.30.420.10">
    <property type="entry name" value="Ribonuclease H-like superfamily/Ribonuclease H"/>
    <property type="match status" value="1"/>
</dbReference>
<reference evidence="2" key="4">
    <citation type="journal article" date="2022" name="PLoS Pathog.">
        <title>Chromosome-level genome of Schistosoma haematobium underpins genome-wide explorations of molecular variation.</title>
        <authorList>
            <person name="Stroehlein A.J."/>
            <person name="Korhonen P.K."/>
            <person name="Lee V.V."/>
            <person name="Ralph S.A."/>
            <person name="Mentink-Kane M."/>
            <person name="You H."/>
            <person name="McManus D.P."/>
            <person name="Tchuente L.T."/>
            <person name="Stothard J.R."/>
            <person name="Kaur P."/>
            <person name="Dudchenko O."/>
            <person name="Aiden E.L."/>
            <person name="Yang B."/>
            <person name="Yang H."/>
            <person name="Emery A.M."/>
            <person name="Webster B.L."/>
            <person name="Brindley P.J."/>
            <person name="Rollinson D."/>
            <person name="Chang B.C.H."/>
            <person name="Gasser R.B."/>
            <person name="Young N.D."/>
        </authorList>
    </citation>
    <scope>NUCLEOTIDE SEQUENCE</scope>
</reference>
<dbReference type="GO" id="GO:0015074">
    <property type="term" value="P:DNA integration"/>
    <property type="evidence" value="ECO:0007669"/>
    <property type="project" value="InterPro"/>
</dbReference>
<gene>
    <name evidence="2" type="ORF">MS3_00000726</name>
</gene>
<comment type="caution">
    <text evidence="2">The sequence shown here is derived from an EMBL/GenBank/DDBJ whole genome shotgun (WGS) entry which is preliminary data.</text>
</comment>
<reference evidence="2" key="2">
    <citation type="journal article" date="2019" name="Gigascience">
        <title>High-quality Schistosoma haematobium genome achieved by single-molecule and long-range sequencing.</title>
        <authorList>
            <person name="Stroehlein A.J."/>
            <person name="Korhonen P.K."/>
            <person name="Chong T.M."/>
            <person name="Lim Y.L."/>
            <person name="Chan K.G."/>
            <person name="Webster B."/>
            <person name="Rollinson D."/>
            <person name="Brindley P.J."/>
            <person name="Gasser R.B."/>
            <person name="Young N.D."/>
        </authorList>
    </citation>
    <scope>NUCLEOTIDE SEQUENCE</scope>
</reference>
<dbReference type="CTD" id="75576487"/>
<dbReference type="InterPro" id="IPR041588">
    <property type="entry name" value="Integrase_H2C2"/>
</dbReference>
<organism evidence="2 3">
    <name type="scientific">Schistosoma haematobium</name>
    <name type="common">Blood fluke</name>
    <dbReference type="NCBI Taxonomy" id="6185"/>
    <lineage>
        <taxon>Eukaryota</taxon>
        <taxon>Metazoa</taxon>
        <taxon>Spiralia</taxon>
        <taxon>Lophotrochozoa</taxon>
        <taxon>Platyhelminthes</taxon>
        <taxon>Trematoda</taxon>
        <taxon>Digenea</taxon>
        <taxon>Strigeidida</taxon>
        <taxon>Schistosomatoidea</taxon>
        <taxon>Schistosomatidae</taxon>
        <taxon>Schistosoma</taxon>
    </lineage>
</organism>
<dbReference type="PROSITE" id="PS50994">
    <property type="entry name" value="INTEGRASE"/>
    <property type="match status" value="1"/>
</dbReference>
<dbReference type="PANTHER" id="PTHR37984:SF15">
    <property type="entry name" value="INTEGRASE CATALYTIC DOMAIN-CONTAINING PROTEIN"/>
    <property type="match status" value="1"/>
</dbReference>
<dbReference type="GO" id="GO:0003676">
    <property type="term" value="F:nucleic acid binding"/>
    <property type="evidence" value="ECO:0007669"/>
    <property type="project" value="InterPro"/>
</dbReference>
<dbReference type="InterPro" id="IPR036397">
    <property type="entry name" value="RNaseH_sf"/>
</dbReference>
<dbReference type="KEGG" id="shx:MS3_00000726"/>
<name>A0A922LEJ5_SCHHA</name>
<accession>A0A922LEJ5</accession>
<dbReference type="Proteomes" id="UP000471633">
    <property type="component" value="Unassembled WGS sequence"/>
</dbReference>
<reference evidence="2" key="3">
    <citation type="submission" date="2021-06" db="EMBL/GenBank/DDBJ databases">
        <title>Chromosome-level genome assembly for S. haematobium.</title>
        <authorList>
            <person name="Stroehlein A.J."/>
        </authorList>
    </citation>
    <scope>NUCLEOTIDE SEQUENCE</scope>
</reference>
<evidence type="ECO:0000313" key="3">
    <source>
        <dbReference type="Proteomes" id="UP000471633"/>
    </source>
</evidence>
<sequence length="222" mass="24929">MHNISHPGIKATIKLISERLVWTNMNHDVGDWTQACMKCQKVKIHRHTSSAVGPFSHPDTRFEHIHIDIVGPLPFSNGYNYIFPQWPVAIPIKDTSAESVAKALVENRISYYGVSATITTDRGAQFESRLFQQLTELLGIKRIRTTSYHPMANGIVECLHRQLKSSLTSVMVNNDWSNKFPLVMLDLRATIKQDMGCCPADLVYGTTLRLPGGFFASGKRSD</sequence>
<protein>
    <recommendedName>
        <fullName evidence="1">Integrase catalytic domain-containing protein</fullName>
    </recommendedName>
</protein>
<dbReference type="InterPro" id="IPR050951">
    <property type="entry name" value="Retrovirus_Pol_polyprotein"/>
</dbReference>
<dbReference type="Gene3D" id="1.10.340.70">
    <property type="match status" value="1"/>
</dbReference>
<proteinExistence type="predicted"/>
<feature type="domain" description="Integrase catalytic" evidence="1">
    <location>
        <begin position="50"/>
        <end position="219"/>
    </location>
</feature>
<dbReference type="SUPFAM" id="SSF53098">
    <property type="entry name" value="Ribonuclease H-like"/>
    <property type="match status" value="1"/>
</dbReference>
<dbReference type="GeneID" id="75576487"/>
<dbReference type="EMBL" id="AMPZ03000007">
    <property type="protein sequence ID" value="KAH9580784.1"/>
    <property type="molecule type" value="Genomic_DNA"/>
</dbReference>